<dbReference type="SMR" id="G4Z2T4"/>
<accession>G4Z2T4</accession>
<reference evidence="1 2" key="1">
    <citation type="journal article" date="2006" name="Science">
        <title>Phytophthora genome sequences uncover evolutionary origins and mechanisms of pathogenesis.</title>
        <authorList>
            <person name="Tyler B.M."/>
            <person name="Tripathy S."/>
            <person name="Zhang X."/>
            <person name="Dehal P."/>
            <person name="Jiang R.H."/>
            <person name="Aerts A."/>
            <person name="Arredondo F.D."/>
            <person name="Baxter L."/>
            <person name="Bensasson D."/>
            <person name="Beynon J.L."/>
            <person name="Chapman J."/>
            <person name="Damasceno C.M."/>
            <person name="Dorrance A.E."/>
            <person name="Dou D."/>
            <person name="Dickerman A.W."/>
            <person name="Dubchak I.L."/>
            <person name="Garbelotto M."/>
            <person name="Gijzen M."/>
            <person name="Gordon S.G."/>
            <person name="Govers F."/>
            <person name="Grunwald N.J."/>
            <person name="Huang W."/>
            <person name="Ivors K.L."/>
            <person name="Jones R.W."/>
            <person name="Kamoun S."/>
            <person name="Krampis K."/>
            <person name="Lamour K.H."/>
            <person name="Lee M.K."/>
            <person name="McDonald W.H."/>
            <person name="Medina M."/>
            <person name="Meijer H.J."/>
            <person name="Nordberg E.K."/>
            <person name="Maclean D.J."/>
            <person name="Ospina-Giraldo M.D."/>
            <person name="Morris P.F."/>
            <person name="Phuntumart V."/>
            <person name="Putnam N.H."/>
            <person name="Rash S."/>
            <person name="Rose J.K."/>
            <person name="Sakihama Y."/>
            <person name="Salamov A.A."/>
            <person name="Savidor A."/>
            <person name="Scheuring C.F."/>
            <person name="Smith B.M."/>
            <person name="Sobral B.W."/>
            <person name="Terry A."/>
            <person name="Torto-Alalibo T.A."/>
            <person name="Win J."/>
            <person name="Xu Z."/>
            <person name="Zhang H."/>
            <person name="Grigoriev I.V."/>
            <person name="Rokhsar D.S."/>
            <person name="Boore J.L."/>
        </authorList>
    </citation>
    <scope>NUCLEOTIDE SEQUENCE [LARGE SCALE GENOMIC DNA]</scope>
    <source>
        <strain evidence="1 2">P6497</strain>
    </source>
</reference>
<evidence type="ECO:0000313" key="2">
    <source>
        <dbReference type="Proteomes" id="UP000002640"/>
    </source>
</evidence>
<name>G4Z2T4_PHYSP</name>
<sequence>MAMLNVLRKRYDDETLEVLLLTAKERSSSTISELRNELWLSQGKTVGQAYFLLQLDTLGEHVLFSPDLGPLVSYANKVRGKYVTVSEGVHERSWLTLRGEQRRTGVTDGKIANSECEARSCAEGHRSNARAAHSSRTNRWLRASEASDGLFAGEGSLGNLPDSEH</sequence>
<protein>
    <submittedName>
        <fullName evidence="1">Uncharacterized protein</fullName>
    </submittedName>
</protein>
<organism evidence="1 2">
    <name type="scientific">Phytophthora sojae (strain P6497)</name>
    <name type="common">Soybean stem and root rot agent</name>
    <name type="synonym">Phytophthora megasperma f. sp. glycines</name>
    <dbReference type="NCBI Taxonomy" id="1094619"/>
    <lineage>
        <taxon>Eukaryota</taxon>
        <taxon>Sar</taxon>
        <taxon>Stramenopiles</taxon>
        <taxon>Oomycota</taxon>
        <taxon>Peronosporomycetes</taxon>
        <taxon>Peronosporales</taxon>
        <taxon>Peronosporaceae</taxon>
        <taxon>Phytophthora</taxon>
    </lineage>
</organism>
<gene>
    <name evidence="1" type="ORF">PHYSODRAFT_330046</name>
</gene>
<dbReference type="InParanoid" id="G4Z2T4"/>
<dbReference type="RefSeq" id="XP_009524926.1">
    <property type="nucleotide sequence ID" value="XM_009526631.1"/>
</dbReference>
<dbReference type="EMBL" id="JH159153">
    <property type="protein sequence ID" value="EGZ22209.1"/>
    <property type="molecule type" value="Genomic_DNA"/>
</dbReference>
<dbReference type="Proteomes" id="UP000002640">
    <property type="component" value="Unassembled WGS sequence"/>
</dbReference>
<proteinExistence type="predicted"/>
<dbReference type="KEGG" id="psoj:PHYSODRAFT_330046"/>
<keyword evidence="2" id="KW-1185">Reference proteome</keyword>
<dbReference type="AlphaFoldDB" id="G4Z2T4"/>
<dbReference type="GeneID" id="20646045"/>
<evidence type="ECO:0000313" key="1">
    <source>
        <dbReference type="EMBL" id="EGZ22209.1"/>
    </source>
</evidence>